<keyword evidence="1" id="KW-0472">Membrane</keyword>
<dbReference type="STRING" id="767519.SAMN05216559_0441"/>
<proteinExistence type="predicted"/>
<name>A0A1I6K9W2_9EURY</name>
<dbReference type="EMBL" id="FOZK01000001">
    <property type="protein sequence ID" value="SFR88065.1"/>
    <property type="molecule type" value="Genomic_DNA"/>
</dbReference>
<dbReference type="RefSeq" id="WP_245778588.1">
    <property type="nucleotide sequence ID" value="NZ_FOZK01000001.1"/>
</dbReference>
<feature type="transmembrane region" description="Helical" evidence="1">
    <location>
        <begin position="203"/>
        <end position="227"/>
    </location>
</feature>
<evidence type="ECO:0000256" key="1">
    <source>
        <dbReference type="SAM" id="Phobius"/>
    </source>
</evidence>
<reference evidence="2 3" key="1">
    <citation type="submission" date="2016-10" db="EMBL/GenBank/DDBJ databases">
        <authorList>
            <person name="de Groot N.N."/>
        </authorList>
    </citation>
    <scope>NUCLEOTIDE SEQUENCE [LARGE SCALE GENOMIC DNA]</scope>
    <source>
        <strain evidence="2 3">CGMCC 1.10457</strain>
    </source>
</reference>
<sequence>MGGTRTGMVTVEDVPSKAYRGVEILLLLPIALYALLGVGIILLGFGESEAGLMGAVAAVSAWWVGGLALFFVSWLLTPVVLYLDTMKINEADLEWQPSPVLYAVLGLFFGYLMKLHHIYKRHQFVVDWVERDWWWVFVAAGTVLPTILLALAFSVGTNSGTIVPFLLVGLAILTAVPFPLAIYRDATYVRLNSSGWRPNPGNYLNLAVFFFVLAPVVFPITGGYYLVRRHRAIGTV</sequence>
<dbReference type="Proteomes" id="UP000199062">
    <property type="component" value="Unassembled WGS sequence"/>
</dbReference>
<keyword evidence="1" id="KW-1133">Transmembrane helix</keyword>
<feature type="transmembrane region" description="Helical" evidence="1">
    <location>
        <begin position="52"/>
        <end position="83"/>
    </location>
</feature>
<evidence type="ECO:0000313" key="3">
    <source>
        <dbReference type="Proteomes" id="UP000199062"/>
    </source>
</evidence>
<gene>
    <name evidence="2" type="ORF">SAMN05216559_0441</name>
</gene>
<dbReference type="AlphaFoldDB" id="A0A1I6K9W2"/>
<feature type="transmembrane region" description="Helical" evidence="1">
    <location>
        <begin position="24"/>
        <end position="46"/>
    </location>
</feature>
<keyword evidence="3" id="KW-1185">Reference proteome</keyword>
<feature type="transmembrane region" description="Helical" evidence="1">
    <location>
        <begin position="133"/>
        <end position="155"/>
    </location>
</feature>
<feature type="transmembrane region" description="Helical" evidence="1">
    <location>
        <begin position="95"/>
        <end position="113"/>
    </location>
</feature>
<evidence type="ECO:0000313" key="2">
    <source>
        <dbReference type="EMBL" id="SFR88065.1"/>
    </source>
</evidence>
<organism evidence="2 3">
    <name type="scientific">Halomicrobium zhouii</name>
    <dbReference type="NCBI Taxonomy" id="767519"/>
    <lineage>
        <taxon>Archaea</taxon>
        <taxon>Methanobacteriati</taxon>
        <taxon>Methanobacteriota</taxon>
        <taxon>Stenosarchaea group</taxon>
        <taxon>Halobacteria</taxon>
        <taxon>Halobacteriales</taxon>
        <taxon>Haloarculaceae</taxon>
        <taxon>Halomicrobium</taxon>
    </lineage>
</organism>
<keyword evidence="1" id="KW-0812">Transmembrane</keyword>
<feature type="transmembrane region" description="Helical" evidence="1">
    <location>
        <begin position="162"/>
        <end position="183"/>
    </location>
</feature>
<accession>A0A1I6K9W2</accession>
<protein>
    <submittedName>
        <fullName evidence="2">Uncharacterized protein</fullName>
    </submittedName>
</protein>